<feature type="domain" description="DUF306" evidence="2">
    <location>
        <begin position="29"/>
        <end position="138"/>
    </location>
</feature>
<reference evidence="3" key="1">
    <citation type="submission" date="2020-10" db="EMBL/GenBank/DDBJ databases">
        <authorList>
            <person name="Gilroy R."/>
        </authorList>
    </citation>
    <scope>NUCLEOTIDE SEQUENCE</scope>
    <source>
        <strain evidence="3">B1-3475</strain>
    </source>
</reference>
<dbReference type="InterPro" id="IPR053147">
    <property type="entry name" value="Hsp_HslJ-like"/>
</dbReference>
<name>A0A9D9HJJ3_9BACT</name>
<sequence length="184" mass="18804">MKKVFYAILAAGAAFAVASCCGNSQPELDGVWDITSVSGEQVALADSLSEAAPFIEFNVAEGKFHGNTGCNIMNGEYTFAGDSLSFSPAATTMMAGPQELMDLESKVLNAISNAATVNAVETGKVQVLDAEGNVLMELTKRVEVAEPAAEAADTTAACCDSAAVSECDSTAVADTTAETEAAAE</sequence>
<dbReference type="AlphaFoldDB" id="A0A9D9HJJ3"/>
<evidence type="ECO:0000313" key="3">
    <source>
        <dbReference type="EMBL" id="MBO8455018.1"/>
    </source>
</evidence>
<accession>A0A9D9HJJ3</accession>
<evidence type="ECO:0000313" key="4">
    <source>
        <dbReference type="Proteomes" id="UP000823617"/>
    </source>
</evidence>
<reference evidence="3" key="2">
    <citation type="journal article" date="2021" name="PeerJ">
        <title>Extensive microbial diversity within the chicken gut microbiome revealed by metagenomics and culture.</title>
        <authorList>
            <person name="Gilroy R."/>
            <person name="Ravi A."/>
            <person name="Getino M."/>
            <person name="Pursley I."/>
            <person name="Horton D.L."/>
            <person name="Alikhan N.F."/>
            <person name="Baker D."/>
            <person name="Gharbi K."/>
            <person name="Hall N."/>
            <person name="Watson M."/>
            <person name="Adriaenssens E.M."/>
            <person name="Foster-Nyarko E."/>
            <person name="Jarju S."/>
            <person name="Secka A."/>
            <person name="Antonio M."/>
            <person name="Oren A."/>
            <person name="Chaudhuri R.R."/>
            <person name="La Ragione R."/>
            <person name="Hildebrand F."/>
            <person name="Pallen M.J."/>
        </authorList>
    </citation>
    <scope>NUCLEOTIDE SEQUENCE</scope>
    <source>
        <strain evidence="3">B1-3475</strain>
    </source>
</reference>
<dbReference type="InterPro" id="IPR038670">
    <property type="entry name" value="HslJ-like_sf"/>
</dbReference>
<organism evidence="3 4">
    <name type="scientific">Candidatus Cryptobacteroides intestinigallinarum</name>
    <dbReference type="NCBI Taxonomy" id="2840767"/>
    <lineage>
        <taxon>Bacteria</taxon>
        <taxon>Pseudomonadati</taxon>
        <taxon>Bacteroidota</taxon>
        <taxon>Bacteroidia</taxon>
        <taxon>Bacteroidales</taxon>
        <taxon>Candidatus Cryptobacteroides</taxon>
    </lineage>
</organism>
<dbReference type="EMBL" id="JADIMK010000010">
    <property type="protein sequence ID" value="MBO8455018.1"/>
    <property type="molecule type" value="Genomic_DNA"/>
</dbReference>
<dbReference type="PANTHER" id="PTHR35535">
    <property type="entry name" value="HEAT SHOCK PROTEIN HSLJ"/>
    <property type="match status" value="1"/>
</dbReference>
<gene>
    <name evidence="3" type="ORF">IAC08_01265</name>
</gene>
<feature type="signal peptide" evidence="1">
    <location>
        <begin position="1"/>
        <end position="18"/>
    </location>
</feature>
<proteinExistence type="predicted"/>
<keyword evidence="1" id="KW-0732">Signal</keyword>
<dbReference type="Pfam" id="PF03724">
    <property type="entry name" value="META"/>
    <property type="match status" value="1"/>
</dbReference>
<dbReference type="PANTHER" id="PTHR35535:SF1">
    <property type="entry name" value="HEAT SHOCK PROTEIN HSLJ"/>
    <property type="match status" value="1"/>
</dbReference>
<evidence type="ECO:0000259" key="2">
    <source>
        <dbReference type="Pfam" id="PF03724"/>
    </source>
</evidence>
<dbReference type="PROSITE" id="PS51257">
    <property type="entry name" value="PROKAR_LIPOPROTEIN"/>
    <property type="match status" value="1"/>
</dbReference>
<dbReference type="Proteomes" id="UP000823617">
    <property type="component" value="Unassembled WGS sequence"/>
</dbReference>
<feature type="chain" id="PRO_5039504686" evidence="1">
    <location>
        <begin position="19"/>
        <end position="184"/>
    </location>
</feature>
<evidence type="ECO:0000256" key="1">
    <source>
        <dbReference type="SAM" id="SignalP"/>
    </source>
</evidence>
<dbReference type="Gene3D" id="2.40.128.270">
    <property type="match status" value="1"/>
</dbReference>
<comment type="caution">
    <text evidence="3">The sequence shown here is derived from an EMBL/GenBank/DDBJ whole genome shotgun (WGS) entry which is preliminary data.</text>
</comment>
<protein>
    <submittedName>
        <fullName evidence="3">META domain-containing protein</fullName>
    </submittedName>
</protein>
<dbReference type="InterPro" id="IPR005184">
    <property type="entry name" value="DUF306_Meta_HslJ"/>
</dbReference>